<protein>
    <submittedName>
        <fullName evidence="6">Response regulator transcription factor</fullName>
    </submittedName>
</protein>
<dbReference type="PROSITE" id="PS50043">
    <property type="entry name" value="HTH_LUXR_2"/>
    <property type="match status" value="1"/>
</dbReference>
<evidence type="ECO:0000256" key="2">
    <source>
        <dbReference type="ARBA" id="ARBA00023125"/>
    </source>
</evidence>
<feature type="domain" description="HTH luxR-type" evidence="4">
    <location>
        <begin position="146"/>
        <end position="211"/>
    </location>
</feature>
<gene>
    <name evidence="6" type="ORF">RGD00_06550</name>
</gene>
<dbReference type="CDD" id="cd17535">
    <property type="entry name" value="REC_NarL-like"/>
    <property type="match status" value="1"/>
</dbReference>
<evidence type="ECO:0000256" key="1">
    <source>
        <dbReference type="ARBA" id="ARBA00022553"/>
    </source>
</evidence>
<feature type="domain" description="Response regulatory" evidence="5">
    <location>
        <begin position="5"/>
        <end position="120"/>
    </location>
</feature>
<dbReference type="PROSITE" id="PS50110">
    <property type="entry name" value="RESPONSE_REGULATORY"/>
    <property type="match status" value="1"/>
</dbReference>
<sequence length="226" mass="24389">MSVISVAVFDDHPVVLEGLLQMLAASGDFEVCGSGRTAAEALECAQALRPDVVVMDLMMPGDVCGTITRMARNRPGAQAIVFTASTRVDDAVRALDAGARGYLLKGTCGSDIAEAIRAVGRGETFVSPMIAGHVITAVQSAAQRRKEVDAARLNVREEQIVRLLLTGKTNKEIAARLQISEKTVKHYMSLLMQKLHVRNRLEAVLAAQKLHDQLRPAARPGPGYYQ</sequence>
<comment type="caution">
    <text evidence="6">The sequence shown here is derived from an EMBL/GenBank/DDBJ whole genome shotgun (WGS) entry which is preliminary data.</text>
</comment>
<dbReference type="PRINTS" id="PR00038">
    <property type="entry name" value="HTHLUXR"/>
</dbReference>
<dbReference type="InterPro" id="IPR058245">
    <property type="entry name" value="NreC/VraR/RcsB-like_REC"/>
</dbReference>
<dbReference type="CDD" id="cd06170">
    <property type="entry name" value="LuxR_C_like"/>
    <property type="match status" value="1"/>
</dbReference>
<dbReference type="SMART" id="SM00448">
    <property type="entry name" value="REC"/>
    <property type="match status" value="1"/>
</dbReference>
<keyword evidence="2" id="KW-0238">DNA-binding</keyword>
<organism evidence="6 7">
    <name type="scientific">Ruixingdingia sedimenti</name>
    <dbReference type="NCBI Taxonomy" id="3073604"/>
    <lineage>
        <taxon>Bacteria</taxon>
        <taxon>Pseudomonadati</taxon>
        <taxon>Pseudomonadota</taxon>
        <taxon>Alphaproteobacteria</taxon>
        <taxon>Rhodobacterales</taxon>
        <taxon>Paracoccaceae</taxon>
        <taxon>Ruixingdingia</taxon>
    </lineage>
</organism>
<evidence type="ECO:0000259" key="4">
    <source>
        <dbReference type="PROSITE" id="PS50043"/>
    </source>
</evidence>
<keyword evidence="7" id="KW-1185">Reference proteome</keyword>
<feature type="modified residue" description="4-aspartylphosphate" evidence="3">
    <location>
        <position position="56"/>
    </location>
</feature>
<dbReference type="Pfam" id="PF00072">
    <property type="entry name" value="Response_reg"/>
    <property type="match status" value="1"/>
</dbReference>
<dbReference type="InterPro" id="IPR039420">
    <property type="entry name" value="WalR-like"/>
</dbReference>
<name>A0ABU1F6I3_9RHOB</name>
<dbReference type="InterPro" id="IPR001789">
    <property type="entry name" value="Sig_transdc_resp-reg_receiver"/>
</dbReference>
<dbReference type="EMBL" id="JAVKPH010000005">
    <property type="protein sequence ID" value="MDR5652253.1"/>
    <property type="molecule type" value="Genomic_DNA"/>
</dbReference>
<dbReference type="InterPro" id="IPR011006">
    <property type="entry name" value="CheY-like_superfamily"/>
</dbReference>
<keyword evidence="1 3" id="KW-0597">Phosphoprotein</keyword>
<dbReference type="RefSeq" id="WP_310456502.1">
    <property type="nucleotide sequence ID" value="NZ_JAVKPH010000005.1"/>
</dbReference>
<evidence type="ECO:0000259" key="5">
    <source>
        <dbReference type="PROSITE" id="PS50110"/>
    </source>
</evidence>
<dbReference type="SUPFAM" id="SSF52172">
    <property type="entry name" value="CheY-like"/>
    <property type="match status" value="1"/>
</dbReference>
<dbReference type="PANTHER" id="PTHR43214">
    <property type="entry name" value="TWO-COMPONENT RESPONSE REGULATOR"/>
    <property type="match status" value="1"/>
</dbReference>
<evidence type="ECO:0000313" key="6">
    <source>
        <dbReference type="EMBL" id="MDR5652253.1"/>
    </source>
</evidence>
<accession>A0ABU1F6I3</accession>
<dbReference type="PANTHER" id="PTHR43214:SF43">
    <property type="entry name" value="TWO-COMPONENT RESPONSE REGULATOR"/>
    <property type="match status" value="1"/>
</dbReference>
<dbReference type="InterPro" id="IPR000792">
    <property type="entry name" value="Tscrpt_reg_LuxR_C"/>
</dbReference>
<evidence type="ECO:0000313" key="7">
    <source>
        <dbReference type="Proteomes" id="UP001247754"/>
    </source>
</evidence>
<dbReference type="SMART" id="SM00421">
    <property type="entry name" value="HTH_LUXR"/>
    <property type="match status" value="1"/>
</dbReference>
<proteinExistence type="predicted"/>
<dbReference type="Pfam" id="PF00196">
    <property type="entry name" value="GerE"/>
    <property type="match status" value="1"/>
</dbReference>
<reference evidence="6 7" key="1">
    <citation type="submission" date="2023-09" db="EMBL/GenBank/DDBJ databases">
        <title>Xinfangfangia sedmenti sp. nov., isolated the sedment.</title>
        <authorList>
            <person name="Xu L."/>
        </authorList>
    </citation>
    <scope>NUCLEOTIDE SEQUENCE [LARGE SCALE GENOMIC DNA]</scope>
    <source>
        <strain evidence="6 7">LG-4</strain>
    </source>
</reference>
<dbReference type="Proteomes" id="UP001247754">
    <property type="component" value="Unassembled WGS sequence"/>
</dbReference>
<dbReference type="InterPro" id="IPR016032">
    <property type="entry name" value="Sig_transdc_resp-reg_C-effctor"/>
</dbReference>
<dbReference type="SUPFAM" id="SSF46894">
    <property type="entry name" value="C-terminal effector domain of the bipartite response regulators"/>
    <property type="match status" value="1"/>
</dbReference>
<evidence type="ECO:0000256" key="3">
    <source>
        <dbReference type="PROSITE-ProRule" id="PRU00169"/>
    </source>
</evidence>
<dbReference type="Gene3D" id="3.40.50.2300">
    <property type="match status" value="1"/>
</dbReference>